<proteinExistence type="predicted"/>
<accession>A0A9P4U3D9</accession>
<organism evidence="2 3">
    <name type="scientific">Tothia fuscella</name>
    <dbReference type="NCBI Taxonomy" id="1048955"/>
    <lineage>
        <taxon>Eukaryota</taxon>
        <taxon>Fungi</taxon>
        <taxon>Dikarya</taxon>
        <taxon>Ascomycota</taxon>
        <taxon>Pezizomycotina</taxon>
        <taxon>Dothideomycetes</taxon>
        <taxon>Pleosporomycetidae</taxon>
        <taxon>Venturiales</taxon>
        <taxon>Cylindrosympodiaceae</taxon>
        <taxon>Tothia</taxon>
    </lineage>
</organism>
<reference evidence="2" key="1">
    <citation type="journal article" date="2020" name="Stud. Mycol.">
        <title>101 Dothideomycetes genomes: a test case for predicting lifestyles and emergence of pathogens.</title>
        <authorList>
            <person name="Haridas S."/>
            <person name="Albert R."/>
            <person name="Binder M."/>
            <person name="Bloem J."/>
            <person name="Labutti K."/>
            <person name="Salamov A."/>
            <person name="Andreopoulos B."/>
            <person name="Baker S."/>
            <person name="Barry K."/>
            <person name="Bills G."/>
            <person name="Bluhm B."/>
            <person name="Cannon C."/>
            <person name="Castanera R."/>
            <person name="Culley D."/>
            <person name="Daum C."/>
            <person name="Ezra D."/>
            <person name="Gonzalez J."/>
            <person name="Henrissat B."/>
            <person name="Kuo A."/>
            <person name="Liang C."/>
            <person name="Lipzen A."/>
            <person name="Lutzoni F."/>
            <person name="Magnuson J."/>
            <person name="Mondo S."/>
            <person name="Nolan M."/>
            <person name="Ohm R."/>
            <person name="Pangilinan J."/>
            <person name="Park H.-J."/>
            <person name="Ramirez L."/>
            <person name="Alfaro M."/>
            <person name="Sun H."/>
            <person name="Tritt A."/>
            <person name="Yoshinaga Y."/>
            <person name="Zwiers L.-H."/>
            <person name="Turgeon B."/>
            <person name="Goodwin S."/>
            <person name="Spatafora J."/>
            <person name="Crous P."/>
            <person name="Grigoriev I."/>
        </authorList>
    </citation>
    <scope>NUCLEOTIDE SEQUENCE</scope>
    <source>
        <strain evidence="2">CBS 130266</strain>
    </source>
</reference>
<dbReference type="Proteomes" id="UP000800235">
    <property type="component" value="Unassembled WGS sequence"/>
</dbReference>
<evidence type="ECO:0000256" key="1">
    <source>
        <dbReference type="SAM" id="MobiDB-lite"/>
    </source>
</evidence>
<gene>
    <name evidence="2" type="ORF">EJ08DRAFT_438309</name>
</gene>
<evidence type="ECO:0000313" key="3">
    <source>
        <dbReference type="Proteomes" id="UP000800235"/>
    </source>
</evidence>
<dbReference type="AlphaFoldDB" id="A0A9P4U3D9"/>
<feature type="region of interest" description="Disordered" evidence="1">
    <location>
        <begin position="61"/>
        <end position="86"/>
    </location>
</feature>
<protein>
    <submittedName>
        <fullName evidence="2">Uncharacterized protein</fullName>
    </submittedName>
</protein>
<feature type="compositionally biased region" description="Basic and acidic residues" evidence="1">
    <location>
        <begin position="67"/>
        <end position="85"/>
    </location>
</feature>
<evidence type="ECO:0000313" key="2">
    <source>
        <dbReference type="EMBL" id="KAF2434918.1"/>
    </source>
</evidence>
<name>A0A9P4U3D9_9PEZI</name>
<keyword evidence="3" id="KW-1185">Reference proteome</keyword>
<comment type="caution">
    <text evidence="2">The sequence shown here is derived from an EMBL/GenBank/DDBJ whole genome shotgun (WGS) entry which is preliminary data.</text>
</comment>
<sequence length="115" mass="12391">MSTLTLPLTFTVDASALISLEGQAKATVGLCLYDVKRSRAPAAGVSVNGCLRARRSWVGEVGNNPAQRDDGGERRSTLEKAKESRYVAPHSNASEMLNSFLLFKLRGARVCHGLD</sequence>
<dbReference type="EMBL" id="MU007015">
    <property type="protein sequence ID" value="KAF2434918.1"/>
    <property type="molecule type" value="Genomic_DNA"/>
</dbReference>